<dbReference type="PANTHER" id="PTHR30408">
    <property type="entry name" value="TYPE-1 RESTRICTION ENZYME ECOKI SPECIFICITY PROTEIN"/>
    <property type="match status" value="1"/>
</dbReference>
<accession>T0ZYE3</accession>
<reference evidence="3" key="2">
    <citation type="journal article" date="2014" name="ISME J.">
        <title>Microbial stratification in low pH oxic and suboxic macroscopic growths along an acid mine drainage.</title>
        <authorList>
            <person name="Mendez-Garcia C."/>
            <person name="Mesa V."/>
            <person name="Sprenger R.R."/>
            <person name="Richter M."/>
            <person name="Diez M.S."/>
            <person name="Solano J."/>
            <person name="Bargiela R."/>
            <person name="Golyshina O.V."/>
            <person name="Manteca A."/>
            <person name="Ramos J.L."/>
            <person name="Gallego J.R."/>
            <person name="Llorente I."/>
            <person name="Martins Dos Santos V.A."/>
            <person name="Jensen O.N."/>
            <person name="Pelaez A.I."/>
            <person name="Sanchez J."/>
            <person name="Ferrer M."/>
        </authorList>
    </citation>
    <scope>NUCLEOTIDE SEQUENCE</scope>
</reference>
<evidence type="ECO:0000313" key="3">
    <source>
        <dbReference type="EMBL" id="EQD49597.1"/>
    </source>
</evidence>
<organism evidence="3">
    <name type="scientific">mine drainage metagenome</name>
    <dbReference type="NCBI Taxonomy" id="410659"/>
    <lineage>
        <taxon>unclassified sequences</taxon>
        <taxon>metagenomes</taxon>
        <taxon>ecological metagenomes</taxon>
    </lineage>
</organism>
<name>T0ZYE3_9ZZZZ</name>
<evidence type="ECO:0000256" key="2">
    <source>
        <dbReference type="ARBA" id="ARBA00023125"/>
    </source>
</evidence>
<evidence type="ECO:0000256" key="1">
    <source>
        <dbReference type="ARBA" id="ARBA00022747"/>
    </source>
</evidence>
<feature type="non-terminal residue" evidence="3">
    <location>
        <position position="1"/>
    </location>
</feature>
<reference evidence="3" key="1">
    <citation type="submission" date="2013-08" db="EMBL/GenBank/DDBJ databases">
        <authorList>
            <person name="Mendez C."/>
            <person name="Richter M."/>
            <person name="Ferrer M."/>
            <person name="Sanchez J."/>
        </authorList>
    </citation>
    <scope>NUCLEOTIDE SEQUENCE</scope>
</reference>
<dbReference type="GO" id="GO:0003677">
    <property type="term" value="F:DNA binding"/>
    <property type="evidence" value="ECO:0007669"/>
    <property type="project" value="UniProtKB-KW"/>
</dbReference>
<dbReference type="PANTHER" id="PTHR30408:SF12">
    <property type="entry name" value="TYPE I RESTRICTION ENZYME MJAVIII SPECIFICITY SUBUNIT"/>
    <property type="match status" value="1"/>
</dbReference>
<keyword evidence="1" id="KW-0680">Restriction system</keyword>
<dbReference type="AlphaFoldDB" id="T0ZYE3"/>
<keyword evidence="2" id="KW-0238">DNA-binding</keyword>
<dbReference type="Gene3D" id="3.90.220.20">
    <property type="entry name" value="DNA methylase specificity domains"/>
    <property type="match status" value="1"/>
</dbReference>
<proteinExistence type="predicted"/>
<sequence>GWLVLSPRREDVEPNFFFALLSTQAVYAEFARRAPGATVKNLNIDLVRGVTVPVPPLPTQEKFAAIVASIEGWASIFDRSLAELDALFASLQHRAFRGEL</sequence>
<dbReference type="SUPFAM" id="SSF116734">
    <property type="entry name" value="DNA methylase specificity domain"/>
    <property type="match status" value="1"/>
</dbReference>
<dbReference type="GO" id="GO:0009307">
    <property type="term" value="P:DNA restriction-modification system"/>
    <property type="evidence" value="ECO:0007669"/>
    <property type="project" value="UniProtKB-KW"/>
</dbReference>
<dbReference type="InterPro" id="IPR052021">
    <property type="entry name" value="Type-I_RS_S_subunit"/>
</dbReference>
<dbReference type="EMBL" id="AUZY01007517">
    <property type="protein sequence ID" value="EQD49597.1"/>
    <property type="molecule type" value="Genomic_DNA"/>
</dbReference>
<gene>
    <name evidence="3" type="ORF">B1B_11553</name>
</gene>
<comment type="caution">
    <text evidence="3">The sequence shown here is derived from an EMBL/GenBank/DDBJ whole genome shotgun (WGS) entry which is preliminary data.</text>
</comment>
<protein>
    <submittedName>
        <fullName evidence="3">Type I restriction-modification system, S subunit</fullName>
    </submittedName>
</protein>
<dbReference type="InterPro" id="IPR044946">
    <property type="entry name" value="Restrct_endonuc_typeI_TRD_sf"/>
</dbReference>